<dbReference type="PROSITE" id="PS51479">
    <property type="entry name" value="ZF_RTR1"/>
    <property type="match status" value="1"/>
</dbReference>
<evidence type="ECO:0000256" key="6">
    <source>
        <dbReference type="ARBA" id="ARBA00022833"/>
    </source>
</evidence>
<evidence type="ECO:0000256" key="2">
    <source>
        <dbReference type="ARBA" id="ARBA00005676"/>
    </source>
</evidence>
<evidence type="ECO:0000256" key="10">
    <source>
        <dbReference type="ARBA" id="ARBA00048336"/>
    </source>
</evidence>
<feature type="compositionally biased region" description="Basic and acidic residues" evidence="13">
    <location>
        <begin position="210"/>
        <end position="230"/>
    </location>
</feature>
<keyword evidence="16" id="KW-1185">Reference proteome</keyword>
<evidence type="ECO:0000256" key="9">
    <source>
        <dbReference type="ARBA" id="ARBA00047761"/>
    </source>
</evidence>
<dbReference type="PANTHER" id="PTHR14732:SF0">
    <property type="entry name" value="RNA POLYMERASE II SUBUNIT B1 CTD PHOSPHATASE RPAP2-RELATED"/>
    <property type="match status" value="1"/>
</dbReference>
<dbReference type="Pfam" id="PF04181">
    <property type="entry name" value="RPAP2_Rtr1"/>
    <property type="match status" value="1"/>
</dbReference>
<evidence type="ECO:0000256" key="8">
    <source>
        <dbReference type="ARBA" id="ARBA00023242"/>
    </source>
</evidence>
<dbReference type="InterPro" id="IPR039693">
    <property type="entry name" value="Rtr1/RPAP2"/>
</dbReference>
<dbReference type="GO" id="GO:0043175">
    <property type="term" value="F:RNA polymerase core enzyme binding"/>
    <property type="evidence" value="ECO:0007669"/>
    <property type="project" value="UniProtKB-UniRule"/>
</dbReference>
<dbReference type="AlphaFoldDB" id="A0A6A6RMW6"/>
<reference evidence="15" key="1">
    <citation type="journal article" date="2020" name="Stud. Mycol.">
        <title>101 Dothideomycetes genomes: a test case for predicting lifestyles and emergence of pathogens.</title>
        <authorList>
            <person name="Haridas S."/>
            <person name="Albert R."/>
            <person name="Binder M."/>
            <person name="Bloem J."/>
            <person name="Labutti K."/>
            <person name="Salamov A."/>
            <person name="Andreopoulos B."/>
            <person name="Baker S."/>
            <person name="Barry K."/>
            <person name="Bills G."/>
            <person name="Bluhm B."/>
            <person name="Cannon C."/>
            <person name="Castanera R."/>
            <person name="Culley D."/>
            <person name="Daum C."/>
            <person name="Ezra D."/>
            <person name="Gonzalez J."/>
            <person name="Henrissat B."/>
            <person name="Kuo A."/>
            <person name="Liang C."/>
            <person name="Lipzen A."/>
            <person name="Lutzoni F."/>
            <person name="Magnuson J."/>
            <person name="Mondo S."/>
            <person name="Nolan M."/>
            <person name="Ohm R."/>
            <person name="Pangilinan J."/>
            <person name="Park H.-J."/>
            <person name="Ramirez L."/>
            <person name="Alfaro M."/>
            <person name="Sun H."/>
            <person name="Tritt A."/>
            <person name="Yoshinaga Y."/>
            <person name="Zwiers L.-H."/>
            <person name="Turgeon B."/>
            <person name="Goodwin S."/>
            <person name="Spatafora J."/>
            <person name="Crous P."/>
            <person name="Grigoriev I."/>
        </authorList>
    </citation>
    <scope>NUCLEOTIDE SEQUENCE</scope>
    <source>
        <strain evidence="15">CBS 473.64</strain>
    </source>
</reference>
<comment type="subcellular location">
    <subcellularLocation>
        <location evidence="1 12">Nucleus</location>
    </subcellularLocation>
</comment>
<dbReference type="GO" id="GO:0005634">
    <property type="term" value="C:nucleus"/>
    <property type="evidence" value="ECO:0007669"/>
    <property type="project" value="UniProtKB-SubCell"/>
</dbReference>
<comment type="catalytic activity">
    <reaction evidence="10 12">
        <text>O-phospho-L-threonyl-[protein] + H2O = L-threonyl-[protein] + phosphate</text>
        <dbReference type="Rhea" id="RHEA:47004"/>
        <dbReference type="Rhea" id="RHEA-COMP:11060"/>
        <dbReference type="Rhea" id="RHEA-COMP:11605"/>
        <dbReference type="ChEBI" id="CHEBI:15377"/>
        <dbReference type="ChEBI" id="CHEBI:30013"/>
        <dbReference type="ChEBI" id="CHEBI:43474"/>
        <dbReference type="ChEBI" id="CHEBI:61977"/>
        <dbReference type="EC" id="3.1.3.16"/>
    </reaction>
</comment>
<dbReference type="Proteomes" id="UP000799753">
    <property type="component" value="Unassembled WGS sequence"/>
</dbReference>
<organism evidence="15 16">
    <name type="scientific">Massarina eburnea CBS 473.64</name>
    <dbReference type="NCBI Taxonomy" id="1395130"/>
    <lineage>
        <taxon>Eukaryota</taxon>
        <taxon>Fungi</taxon>
        <taxon>Dikarya</taxon>
        <taxon>Ascomycota</taxon>
        <taxon>Pezizomycotina</taxon>
        <taxon>Dothideomycetes</taxon>
        <taxon>Pleosporomycetidae</taxon>
        <taxon>Pleosporales</taxon>
        <taxon>Massarineae</taxon>
        <taxon>Massarinaceae</taxon>
        <taxon>Massarina</taxon>
    </lineage>
</organism>
<dbReference type="OrthoDB" id="2590500at2759"/>
<dbReference type="PANTHER" id="PTHR14732">
    <property type="entry name" value="RNA POLYMERASE II SUBUNIT B1 CTD PHOSPHATASE RPAP2-RELATED"/>
    <property type="match status" value="1"/>
</dbReference>
<dbReference type="EC" id="3.1.3.16" evidence="12"/>
<feature type="region of interest" description="Disordered" evidence="13">
    <location>
        <begin position="210"/>
        <end position="276"/>
    </location>
</feature>
<keyword evidence="8 12" id="KW-0539">Nucleus</keyword>
<feature type="domain" description="RTR1-type" evidence="14">
    <location>
        <begin position="59"/>
        <end position="145"/>
    </location>
</feature>
<evidence type="ECO:0000313" key="16">
    <source>
        <dbReference type="Proteomes" id="UP000799753"/>
    </source>
</evidence>
<feature type="compositionally biased region" description="Acidic residues" evidence="13">
    <location>
        <begin position="259"/>
        <end position="268"/>
    </location>
</feature>
<accession>A0A6A6RMW6</accession>
<evidence type="ECO:0000256" key="13">
    <source>
        <dbReference type="SAM" id="MobiDB-lite"/>
    </source>
</evidence>
<comment type="function">
    <text evidence="12">Putative RNA polymerase II subunit B1 C-terminal domain (CTD) phosphatase involved in RNA polymerase II transcription regulation.</text>
</comment>
<sequence length="276" mass="30886">MPATQKQRDVALHHADIIEQRKRVEKDVLDAIIDLMDFPEARNADPQRPSPADALRFREAVAIFQPSDYDALIEERNIAAKCGYALCPRPKRKAPSAARKHFIDTSKGVEIVDRRVLEVWCCDDCARRALFVKVQLSEEPAWLRQGGFAGDIELMVENAGEHPRTLPLRLKGSSSAPPKPADVEEHDAALAWQARDDALADLAVERGEKPGRLSKANRELVQDKIRERVATKAPEPPSLPTHSSHMAIEGHVPRTSRNEDDDEDDDGQDWDKHLPG</sequence>
<comment type="similarity">
    <text evidence="2 11 12">Belongs to the RPAP2 family.</text>
</comment>
<dbReference type="InterPro" id="IPR007308">
    <property type="entry name" value="Rtr1/RPAP2_dom"/>
</dbReference>
<evidence type="ECO:0000313" key="15">
    <source>
        <dbReference type="EMBL" id="KAF2636869.1"/>
    </source>
</evidence>
<proteinExistence type="inferred from homology"/>
<evidence type="ECO:0000256" key="1">
    <source>
        <dbReference type="ARBA" id="ARBA00004123"/>
    </source>
</evidence>
<keyword evidence="7 12" id="KW-0904">Protein phosphatase</keyword>
<evidence type="ECO:0000256" key="4">
    <source>
        <dbReference type="ARBA" id="ARBA00022771"/>
    </source>
</evidence>
<dbReference type="GO" id="GO:0008420">
    <property type="term" value="F:RNA polymerase II CTD heptapeptide repeat phosphatase activity"/>
    <property type="evidence" value="ECO:0007669"/>
    <property type="project" value="UniProtKB-UniRule"/>
</dbReference>
<evidence type="ECO:0000259" key="14">
    <source>
        <dbReference type="PROSITE" id="PS51479"/>
    </source>
</evidence>
<evidence type="ECO:0000256" key="7">
    <source>
        <dbReference type="ARBA" id="ARBA00022912"/>
    </source>
</evidence>
<feature type="region of interest" description="Disordered" evidence="13">
    <location>
        <begin position="165"/>
        <end position="185"/>
    </location>
</feature>
<evidence type="ECO:0000256" key="3">
    <source>
        <dbReference type="ARBA" id="ARBA00022723"/>
    </source>
</evidence>
<dbReference type="GO" id="GO:0008270">
    <property type="term" value="F:zinc ion binding"/>
    <property type="evidence" value="ECO:0007669"/>
    <property type="project" value="UniProtKB-KW"/>
</dbReference>
<comment type="catalytic activity">
    <reaction evidence="9 12">
        <text>O-phospho-L-seryl-[protein] + H2O = L-seryl-[protein] + phosphate</text>
        <dbReference type="Rhea" id="RHEA:20629"/>
        <dbReference type="Rhea" id="RHEA-COMP:9863"/>
        <dbReference type="Rhea" id="RHEA-COMP:11604"/>
        <dbReference type="ChEBI" id="CHEBI:15377"/>
        <dbReference type="ChEBI" id="CHEBI:29999"/>
        <dbReference type="ChEBI" id="CHEBI:43474"/>
        <dbReference type="ChEBI" id="CHEBI:83421"/>
        <dbReference type="EC" id="3.1.3.16"/>
    </reaction>
</comment>
<dbReference type="Gene3D" id="1.25.40.820">
    <property type="match status" value="1"/>
</dbReference>
<keyword evidence="4 12" id="KW-0863">Zinc-finger</keyword>
<dbReference type="InterPro" id="IPR038534">
    <property type="entry name" value="Rtr1/RPAP2_sf"/>
</dbReference>
<evidence type="ECO:0000256" key="11">
    <source>
        <dbReference type="PROSITE-ProRule" id="PRU00812"/>
    </source>
</evidence>
<evidence type="ECO:0000256" key="5">
    <source>
        <dbReference type="ARBA" id="ARBA00022801"/>
    </source>
</evidence>
<dbReference type="EMBL" id="MU006796">
    <property type="protein sequence ID" value="KAF2636869.1"/>
    <property type="molecule type" value="Genomic_DNA"/>
</dbReference>
<keyword evidence="5 12" id="KW-0378">Hydrolase</keyword>
<name>A0A6A6RMW6_9PLEO</name>
<evidence type="ECO:0000256" key="12">
    <source>
        <dbReference type="RuleBase" id="RU367080"/>
    </source>
</evidence>
<gene>
    <name evidence="15" type="ORF">P280DRAFT_472750</name>
</gene>
<protein>
    <recommendedName>
        <fullName evidence="12">RNA polymerase II subunit B1 CTD phosphatase RPAP2 homolog</fullName>
        <ecNumber evidence="12">3.1.3.16</ecNumber>
    </recommendedName>
</protein>
<keyword evidence="6 12" id="KW-0862">Zinc</keyword>
<keyword evidence="3 12" id="KW-0479">Metal-binding</keyword>
<dbReference type="GO" id="GO:0005737">
    <property type="term" value="C:cytoplasm"/>
    <property type="evidence" value="ECO:0007669"/>
    <property type="project" value="TreeGrafter"/>
</dbReference>